<keyword evidence="4 6" id="KW-1133">Transmembrane helix</keyword>
<evidence type="ECO:0000256" key="6">
    <source>
        <dbReference type="SAM" id="Phobius"/>
    </source>
</evidence>
<organism evidence="8 9">
    <name type="scientific">Faunimonas pinastri</name>
    <dbReference type="NCBI Taxonomy" id="1855383"/>
    <lineage>
        <taxon>Bacteria</taxon>
        <taxon>Pseudomonadati</taxon>
        <taxon>Pseudomonadota</taxon>
        <taxon>Alphaproteobacteria</taxon>
        <taxon>Hyphomicrobiales</taxon>
        <taxon>Afifellaceae</taxon>
        <taxon>Faunimonas</taxon>
    </lineage>
</organism>
<dbReference type="AlphaFoldDB" id="A0A1H9KLD4"/>
<feature type="domain" description="EamA" evidence="7">
    <location>
        <begin position="167"/>
        <end position="297"/>
    </location>
</feature>
<evidence type="ECO:0000259" key="7">
    <source>
        <dbReference type="Pfam" id="PF00892"/>
    </source>
</evidence>
<proteinExistence type="inferred from homology"/>
<evidence type="ECO:0000256" key="4">
    <source>
        <dbReference type="ARBA" id="ARBA00022989"/>
    </source>
</evidence>
<evidence type="ECO:0000256" key="2">
    <source>
        <dbReference type="ARBA" id="ARBA00009853"/>
    </source>
</evidence>
<dbReference type="InterPro" id="IPR000620">
    <property type="entry name" value="EamA_dom"/>
</dbReference>
<comment type="similarity">
    <text evidence="2">Belongs to the drug/metabolite transporter (DMT) superfamily. 10 TMS drug/metabolite exporter (DME) (TC 2.A.7.3) family.</text>
</comment>
<evidence type="ECO:0000256" key="1">
    <source>
        <dbReference type="ARBA" id="ARBA00004141"/>
    </source>
</evidence>
<dbReference type="EMBL" id="FOFG01000010">
    <property type="protein sequence ID" value="SEQ99960.1"/>
    <property type="molecule type" value="Genomic_DNA"/>
</dbReference>
<keyword evidence="9" id="KW-1185">Reference proteome</keyword>
<feature type="transmembrane region" description="Helical" evidence="6">
    <location>
        <begin position="161"/>
        <end position="182"/>
    </location>
</feature>
<name>A0A1H9KLD4_9HYPH</name>
<dbReference type="GO" id="GO:0016020">
    <property type="term" value="C:membrane"/>
    <property type="evidence" value="ECO:0007669"/>
    <property type="project" value="UniProtKB-SubCell"/>
</dbReference>
<comment type="subcellular location">
    <subcellularLocation>
        <location evidence="1">Membrane</location>
        <topology evidence="1">Multi-pass membrane protein</topology>
    </subcellularLocation>
</comment>
<protein>
    <submittedName>
        <fullName evidence="8">EamA domain-containing membrane protein RarD</fullName>
    </submittedName>
</protein>
<dbReference type="InterPro" id="IPR037185">
    <property type="entry name" value="EmrE-like"/>
</dbReference>
<keyword evidence="3 6" id="KW-0812">Transmembrane</keyword>
<dbReference type="STRING" id="1855383.SAMN05216548_1109"/>
<dbReference type="RefSeq" id="WP_177176856.1">
    <property type="nucleotide sequence ID" value="NZ_FOFG01000010.1"/>
</dbReference>
<feature type="transmembrane region" description="Helical" evidence="6">
    <location>
        <begin position="20"/>
        <end position="42"/>
    </location>
</feature>
<dbReference type="Pfam" id="PF00892">
    <property type="entry name" value="EamA"/>
    <property type="match status" value="2"/>
</dbReference>
<feature type="transmembrane region" description="Helical" evidence="6">
    <location>
        <begin position="194"/>
        <end position="214"/>
    </location>
</feature>
<feature type="transmembrane region" description="Helical" evidence="6">
    <location>
        <begin position="88"/>
        <end position="107"/>
    </location>
</feature>
<feature type="domain" description="EamA" evidence="7">
    <location>
        <begin position="23"/>
        <end position="155"/>
    </location>
</feature>
<feature type="transmembrane region" description="Helical" evidence="6">
    <location>
        <begin position="113"/>
        <end position="131"/>
    </location>
</feature>
<feature type="transmembrane region" description="Helical" evidence="6">
    <location>
        <begin position="286"/>
        <end position="304"/>
    </location>
</feature>
<sequence length="321" mass="33487">MSAAPLPDSRSISPGADRSAVLSGLLLMIVGTSLLPGIDALAKLASVSLSPGEITVFRFGSQTLFTLPLVVAAQGWGGLMPHRKGGNIARGALLSMNGLLYFAAVKYMPLADALAIFFVEPFILTLLSAVVQKERVGAMRLLAVVIGFAGALLVIRPSYGAFGAATLLPLAGALIFAVYMILNRRLAPHDSALTMQFTSGLAGTVTASLVLLAGQATDLPDLAISMPRAADLPLMVGMGLIATLGHLLIVRASASVPASLLAPFTYLEIVGATLLGYLVFGDFPDALKWVGMLLVVGPGIFVFWRESRAGRGSRSRDEAAR</sequence>
<evidence type="ECO:0000256" key="5">
    <source>
        <dbReference type="ARBA" id="ARBA00023136"/>
    </source>
</evidence>
<dbReference type="SUPFAM" id="SSF103481">
    <property type="entry name" value="Multidrug resistance efflux transporter EmrE"/>
    <property type="match status" value="2"/>
</dbReference>
<gene>
    <name evidence="8" type="ORF">SAMN05216548_1109</name>
</gene>
<dbReference type="Proteomes" id="UP000199647">
    <property type="component" value="Unassembled WGS sequence"/>
</dbReference>
<feature type="transmembrane region" description="Helical" evidence="6">
    <location>
        <begin position="234"/>
        <end position="253"/>
    </location>
</feature>
<accession>A0A1H9KLD4</accession>
<feature type="transmembrane region" description="Helical" evidence="6">
    <location>
        <begin position="138"/>
        <end position="155"/>
    </location>
</feature>
<dbReference type="PANTHER" id="PTHR22911">
    <property type="entry name" value="ACYL-MALONYL CONDENSING ENZYME-RELATED"/>
    <property type="match status" value="1"/>
</dbReference>
<dbReference type="PANTHER" id="PTHR22911:SF6">
    <property type="entry name" value="SOLUTE CARRIER FAMILY 35 MEMBER G1"/>
    <property type="match status" value="1"/>
</dbReference>
<evidence type="ECO:0000313" key="9">
    <source>
        <dbReference type="Proteomes" id="UP000199647"/>
    </source>
</evidence>
<reference evidence="8 9" key="1">
    <citation type="submission" date="2016-10" db="EMBL/GenBank/DDBJ databases">
        <authorList>
            <person name="de Groot N.N."/>
        </authorList>
    </citation>
    <scope>NUCLEOTIDE SEQUENCE [LARGE SCALE GENOMIC DNA]</scope>
    <source>
        <strain evidence="8 9">A52C2</strain>
    </source>
</reference>
<feature type="transmembrane region" description="Helical" evidence="6">
    <location>
        <begin position="260"/>
        <end position="280"/>
    </location>
</feature>
<evidence type="ECO:0000313" key="8">
    <source>
        <dbReference type="EMBL" id="SEQ99960.1"/>
    </source>
</evidence>
<evidence type="ECO:0000256" key="3">
    <source>
        <dbReference type="ARBA" id="ARBA00022692"/>
    </source>
</evidence>
<feature type="transmembrane region" description="Helical" evidence="6">
    <location>
        <begin position="54"/>
        <end position="76"/>
    </location>
</feature>
<keyword evidence="5 6" id="KW-0472">Membrane</keyword>